<accession>A0AA36EDX4</accession>
<evidence type="ECO:0000313" key="2">
    <source>
        <dbReference type="EMBL" id="CAI9290215.1"/>
    </source>
</evidence>
<gene>
    <name evidence="2" type="ORF">LSALG_LOCUS29420</name>
</gene>
<sequence length="123" mass="14068">MGGHFPALPEIRYQLNVEKAEWIIYIIDIGQQEHFEMFFTAAKHAGWLPSGESKCQKQVMLCSVLFLLDESKTRCKEGMIVDWTDEERDNAAEEIGYGDFRGTGDGEGETEAARGKRQKRTRH</sequence>
<keyword evidence="3" id="KW-1185">Reference proteome</keyword>
<dbReference type="AlphaFoldDB" id="A0AA36EDX4"/>
<feature type="region of interest" description="Disordered" evidence="1">
    <location>
        <begin position="94"/>
        <end position="123"/>
    </location>
</feature>
<name>A0AA36EDX4_LACSI</name>
<dbReference type="PANTHER" id="PTHR11956:SF5">
    <property type="entry name" value="ARGININE--TRNA LIGASE, CYTOPLASMIC"/>
    <property type="match status" value="1"/>
</dbReference>
<dbReference type="EMBL" id="OX465082">
    <property type="protein sequence ID" value="CAI9290215.1"/>
    <property type="molecule type" value="Genomic_DNA"/>
</dbReference>
<dbReference type="GO" id="GO:0006420">
    <property type="term" value="P:arginyl-tRNA aminoacylation"/>
    <property type="evidence" value="ECO:0007669"/>
    <property type="project" value="InterPro"/>
</dbReference>
<evidence type="ECO:0000313" key="3">
    <source>
        <dbReference type="Proteomes" id="UP001177003"/>
    </source>
</evidence>
<dbReference type="GO" id="GO:0004814">
    <property type="term" value="F:arginine-tRNA ligase activity"/>
    <property type="evidence" value="ECO:0007669"/>
    <property type="project" value="InterPro"/>
</dbReference>
<dbReference type="PANTHER" id="PTHR11956">
    <property type="entry name" value="ARGINYL-TRNA SYNTHETASE"/>
    <property type="match status" value="1"/>
</dbReference>
<dbReference type="Proteomes" id="UP001177003">
    <property type="component" value="Chromosome 6"/>
</dbReference>
<organism evidence="2 3">
    <name type="scientific">Lactuca saligna</name>
    <name type="common">Willowleaf lettuce</name>
    <dbReference type="NCBI Taxonomy" id="75948"/>
    <lineage>
        <taxon>Eukaryota</taxon>
        <taxon>Viridiplantae</taxon>
        <taxon>Streptophyta</taxon>
        <taxon>Embryophyta</taxon>
        <taxon>Tracheophyta</taxon>
        <taxon>Spermatophyta</taxon>
        <taxon>Magnoliopsida</taxon>
        <taxon>eudicotyledons</taxon>
        <taxon>Gunneridae</taxon>
        <taxon>Pentapetalae</taxon>
        <taxon>asterids</taxon>
        <taxon>campanulids</taxon>
        <taxon>Asterales</taxon>
        <taxon>Asteraceae</taxon>
        <taxon>Cichorioideae</taxon>
        <taxon>Cichorieae</taxon>
        <taxon>Lactucinae</taxon>
        <taxon>Lactuca</taxon>
    </lineage>
</organism>
<proteinExistence type="predicted"/>
<evidence type="ECO:0000256" key="1">
    <source>
        <dbReference type="SAM" id="MobiDB-lite"/>
    </source>
</evidence>
<dbReference type="InterPro" id="IPR014729">
    <property type="entry name" value="Rossmann-like_a/b/a_fold"/>
</dbReference>
<dbReference type="GO" id="GO:0005524">
    <property type="term" value="F:ATP binding"/>
    <property type="evidence" value="ECO:0007669"/>
    <property type="project" value="InterPro"/>
</dbReference>
<protein>
    <submittedName>
        <fullName evidence="2">Uncharacterized protein</fullName>
    </submittedName>
</protein>
<reference evidence="2" key="1">
    <citation type="submission" date="2023-04" db="EMBL/GenBank/DDBJ databases">
        <authorList>
            <person name="Vijverberg K."/>
            <person name="Xiong W."/>
            <person name="Schranz E."/>
        </authorList>
    </citation>
    <scope>NUCLEOTIDE SEQUENCE</scope>
</reference>
<dbReference type="Gene3D" id="3.40.50.620">
    <property type="entry name" value="HUPs"/>
    <property type="match status" value="1"/>
</dbReference>
<dbReference type="InterPro" id="IPR001278">
    <property type="entry name" value="Arg-tRNA-ligase"/>
</dbReference>